<dbReference type="EMBL" id="CABIJS010000299">
    <property type="protein sequence ID" value="VUZ48642.1"/>
    <property type="molecule type" value="Genomic_DNA"/>
</dbReference>
<keyword evidence="6" id="KW-1185">Reference proteome</keyword>
<evidence type="ECO:0000313" key="6">
    <source>
        <dbReference type="Proteomes" id="UP000321570"/>
    </source>
</evidence>
<feature type="region of interest" description="Disordered" evidence="1">
    <location>
        <begin position="508"/>
        <end position="547"/>
    </location>
</feature>
<evidence type="ECO:0000256" key="1">
    <source>
        <dbReference type="SAM" id="MobiDB-lite"/>
    </source>
</evidence>
<feature type="region of interest" description="Disordered" evidence="1">
    <location>
        <begin position="559"/>
        <end position="632"/>
    </location>
</feature>
<reference evidence="3 5" key="2">
    <citation type="submission" date="2018-11" db="EMBL/GenBank/DDBJ databases">
        <authorList>
            <consortium name="Pathogen Informatics"/>
        </authorList>
    </citation>
    <scope>NUCLEOTIDE SEQUENCE [LARGE SCALE GENOMIC DNA]</scope>
</reference>
<dbReference type="Pfam" id="PF19013">
    <property type="entry name" value="DUF5742"/>
    <property type="match status" value="1"/>
</dbReference>
<feature type="domain" description="DUF5742" evidence="2">
    <location>
        <begin position="204"/>
        <end position="462"/>
    </location>
</feature>
<evidence type="ECO:0000259" key="2">
    <source>
        <dbReference type="Pfam" id="PF19013"/>
    </source>
</evidence>
<evidence type="ECO:0000313" key="4">
    <source>
        <dbReference type="EMBL" id="VUZ48642.1"/>
    </source>
</evidence>
<feature type="compositionally biased region" description="Polar residues" evidence="1">
    <location>
        <begin position="565"/>
        <end position="574"/>
    </location>
</feature>
<protein>
    <submittedName>
        <fullName evidence="7">DUF5742 domain-containing protein</fullName>
    </submittedName>
</protein>
<feature type="compositionally biased region" description="Polar residues" evidence="1">
    <location>
        <begin position="590"/>
        <end position="605"/>
    </location>
</feature>
<sequence length="644" mass="70791">MGRSAPQQVPQELEQLFKSLKASNCSAKWDWNKLIEVLQPGNRNGNIFLGLCEAGIFHMMYSKPSKRESNLLCKKLHTTDIDLLNSVGICYSMHLLSGAASNRIDKFKGTFEQIVSSLLDAFIAALKISDFNASVLQPLDSLQSAKKSVLSRLSPMNETGVSNILELALCRIYLLSSTLRGIFECGTSVIVPISLPYLCSVVAAVFSVNICDARRSSFALISCAKHLLHTFSVIVQSCGVNISPAAPSLITSMVYQLEWSSSFARSHPSKESLTYKLAVYRCISSLLDATAHVVSPALCRLANRIIAEVSSDISFPAREDLNQTLMSSSDDLAIYELRICCTVASIRLLEILFVNHHFILTRSLTEGVDASNDSSSQDICDYKLKHALLSLSSEVNALASRLASLLNKPNNLSLVDQVLIRPHFLMPFIDTASAVVDYGFLFSRSNALYDLTKSLLGHKDYTLRLTAERCFRHSFKFLKSETPFGMPGSGNEKSLVSSFTQTDAVDFSVQSEKEKPNETSKAVEPVEKESASQKSASAEPIVSGYIQPMNSIETNGIHEEKSMSPVPSETVETPKQSDNRGKKRVRFEDTSQNPSKKFCLENNNIIRAPTPAKPPKQTSAPQEKPGISLPSIEDALCTFDDTLL</sequence>
<evidence type="ECO:0000313" key="3">
    <source>
        <dbReference type="EMBL" id="VDL20150.1"/>
    </source>
</evidence>
<dbReference type="Proteomes" id="UP000321570">
    <property type="component" value="Unassembled WGS sequence"/>
</dbReference>
<name>A0A0R3SD55_HYMDI</name>
<evidence type="ECO:0000313" key="7">
    <source>
        <dbReference type="WBParaSite" id="HDID_0000258301-mRNA-1"/>
    </source>
</evidence>
<reference evidence="7" key="1">
    <citation type="submission" date="2017-02" db="UniProtKB">
        <authorList>
            <consortium name="WormBaseParasite"/>
        </authorList>
    </citation>
    <scope>IDENTIFICATION</scope>
</reference>
<reference evidence="4 6" key="3">
    <citation type="submission" date="2019-07" db="EMBL/GenBank/DDBJ databases">
        <authorList>
            <person name="Jastrzebski P J."/>
            <person name="Paukszto L."/>
            <person name="Jastrzebski P J."/>
        </authorList>
    </citation>
    <scope>NUCLEOTIDE SEQUENCE [LARGE SCALE GENOMIC DNA]</scope>
    <source>
        <strain evidence="4 6">WMS-il1</strain>
    </source>
</reference>
<dbReference type="Proteomes" id="UP000274504">
    <property type="component" value="Unassembled WGS sequence"/>
</dbReference>
<organism evidence="7">
    <name type="scientific">Hymenolepis diminuta</name>
    <name type="common">Rat tapeworm</name>
    <dbReference type="NCBI Taxonomy" id="6216"/>
    <lineage>
        <taxon>Eukaryota</taxon>
        <taxon>Metazoa</taxon>
        <taxon>Spiralia</taxon>
        <taxon>Lophotrochozoa</taxon>
        <taxon>Platyhelminthes</taxon>
        <taxon>Cestoda</taxon>
        <taxon>Eucestoda</taxon>
        <taxon>Cyclophyllidea</taxon>
        <taxon>Hymenolepididae</taxon>
        <taxon>Hymenolepis</taxon>
    </lineage>
</organism>
<gene>
    <name evidence="3" type="ORF">HDID_LOCUS2584</name>
    <name evidence="4" type="ORF">WMSIL1_LOCUS7861</name>
</gene>
<proteinExistence type="predicted"/>
<evidence type="ECO:0000313" key="5">
    <source>
        <dbReference type="Proteomes" id="UP000274504"/>
    </source>
</evidence>
<dbReference type="InterPro" id="IPR043984">
    <property type="entry name" value="DUF5742"/>
</dbReference>
<dbReference type="WBParaSite" id="HDID_0000258301-mRNA-1">
    <property type="protein sequence ID" value="HDID_0000258301-mRNA-1"/>
    <property type="gene ID" value="HDID_0000258301"/>
</dbReference>
<dbReference type="OrthoDB" id="6241674at2759"/>
<dbReference type="EMBL" id="UYSG01000656">
    <property type="protein sequence ID" value="VDL20150.1"/>
    <property type="molecule type" value="Genomic_DNA"/>
</dbReference>
<accession>A0A0R3SD55</accession>
<dbReference type="AlphaFoldDB" id="A0A0R3SD55"/>